<dbReference type="AlphaFoldDB" id="A6GJI4"/>
<dbReference type="Proteomes" id="UP000005801">
    <property type="component" value="Unassembled WGS sequence"/>
</dbReference>
<sequence>MWAVPFDFPNGAMSLGDTNDFGPVAWGEHESEPEGLYPWWSGRVFVAEFGPRTRGGALRRWC</sequence>
<comment type="caution">
    <text evidence="1">The sequence shown here is derived from an EMBL/GenBank/DDBJ whole genome shotgun (WGS) entry which is preliminary data.</text>
</comment>
<accession>A6GJI4</accession>
<keyword evidence="2" id="KW-1185">Reference proteome</keyword>
<gene>
    <name evidence="1" type="ORF">PPSIR1_00822</name>
</gene>
<protein>
    <submittedName>
        <fullName evidence="1">Uncharacterized protein</fullName>
    </submittedName>
</protein>
<dbReference type="EMBL" id="ABCS01000158">
    <property type="protein sequence ID" value="EDM73971.1"/>
    <property type="molecule type" value="Genomic_DNA"/>
</dbReference>
<organism evidence="1 2">
    <name type="scientific">Plesiocystis pacifica SIR-1</name>
    <dbReference type="NCBI Taxonomy" id="391625"/>
    <lineage>
        <taxon>Bacteria</taxon>
        <taxon>Pseudomonadati</taxon>
        <taxon>Myxococcota</taxon>
        <taxon>Polyangia</taxon>
        <taxon>Nannocystales</taxon>
        <taxon>Nannocystaceae</taxon>
        <taxon>Plesiocystis</taxon>
    </lineage>
</organism>
<evidence type="ECO:0000313" key="2">
    <source>
        <dbReference type="Proteomes" id="UP000005801"/>
    </source>
</evidence>
<name>A6GJI4_9BACT</name>
<reference evidence="1 2" key="1">
    <citation type="submission" date="2007-06" db="EMBL/GenBank/DDBJ databases">
        <authorList>
            <person name="Shimkets L."/>
            <person name="Ferriera S."/>
            <person name="Johnson J."/>
            <person name="Kravitz S."/>
            <person name="Beeson K."/>
            <person name="Sutton G."/>
            <person name="Rogers Y.-H."/>
            <person name="Friedman R."/>
            <person name="Frazier M."/>
            <person name="Venter J.C."/>
        </authorList>
    </citation>
    <scope>NUCLEOTIDE SEQUENCE [LARGE SCALE GENOMIC DNA]</scope>
    <source>
        <strain evidence="1 2">SIR-1</strain>
    </source>
</reference>
<evidence type="ECO:0000313" key="1">
    <source>
        <dbReference type="EMBL" id="EDM73971.1"/>
    </source>
</evidence>
<proteinExistence type="predicted"/>